<dbReference type="InterPro" id="IPR024969">
    <property type="entry name" value="EIF3F/CSN6-like_C"/>
</dbReference>
<name>A0A6F9DCB8_9ASCI</name>
<proteinExistence type="evidence at transcript level"/>
<evidence type="ECO:0000256" key="3">
    <source>
        <dbReference type="ARBA" id="ARBA00022917"/>
    </source>
</evidence>
<dbReference type="FunFam" id="3.40.140.10:FF:000014">
    <property type="entry name" value="Eukaryotic translation initiation factor 3 subunit F"/>
    <property type="match status" value="1"/>
</dbReference>
<dbReference type="HAMAP" id="MF_03005">
    <property type="entry name" value="eIF3f"/>
    <property type="match status" value="1"/>
</dbReference>
<keyword evidence="3 5" id="KW-0648">Protein biosynthesis</keyword>
<protein>
    <recommendedName>
        <fullName evidence="5">Eukaryotic translation initiation factor 3 subunit F</fullName>
        <shortName evidence="5">eIF3f</shortName>
    </recommendedName>
    <alternativeName>
        <fullName evidence="5">Eukaryotic translation initiation factor 3 subunit 5</fullName>
    </alternativeName>
</protein>
<dbReference type="GO" id="GO:0101005">
    <property type="term" value="F:deubiquitinase activity"/>
    <property type="evidence" value="ECO:0007669"/>
    <property type="project" value="UniProtKB-ARBA"/>
</dbReference>
<evidence type="ECO:0000313" key="7">
    <source>
        <dbReference type="EMBL" id="CAB3241641.1"/>
    </source>
</evidence>
<dbReference type="GO" id="GO:0008237">
    <property type="term" value="F:metallopeptidase activity"/>
    <property type="evidence" value="ECO:0007669"/>
    <property type="project" value="InterPro"/>
</dbReference>
<dbReference type="Pfam" id="PF13012">
    <property type="entry name" value="MitMem_reg"/>
    <property type="match status" value="1"/>
</dbReference>
<accession>A0A6F9DCB8</accession>
<keyword evidence="2 5" id="KW-0396">Initiation factor</keyword>
<feature type="domain" description="MPN" evidence="6">
    <location>
        <begin position="22"/>
        <end position="152"/>
    </location>
</feature>
<dbReference type="EMBL" id="LR784794">
    <property type="protein sequence ID" value="CAB3241641.1"/>
    <property type="molecule type" value="mRNA"/>
</dbReference>
<keyword evidence="1 5" id="KW-0963">Cytoplasm</keyword>
<dbReference type="GO" id="GO:0016282">
    <property type="term" value="C:eukaryotic 43S preinitiation complex"/>
    <property type="evidence" value="ECO:0007669"/>
    <property type="project" value="UniProtKB-UniRule"/>
</dbReference>
<dbReference type="InterPro" id="IPR027531">
    <property type="entry name" value="eIF3f"/>
</dbReference>
<dbReference type="Pfam" id="PF01398">
    <property type="entry name" value="JAB"/>
    <property type="match status" value="1"/>
</dbReference>
<evidence type="ECO:0000256" key="4">
    <source>
        <dbReference type="ARBA" id="ARBA00059951"/>
    </source>
</evidence>
<dbReference type="GO" id="GO:0071541">
    <property type="term" value="C:eukaryotic translation initiation factor 3 complex, eIF3m"/>
    <property type="evidence" value="ECO:0007669"/>
    <property type="project" value="TreeGrafter"/>
</dbReference>
<dbReference type="GO" id="GO:0033290">
    <property type="term" value="C:eukaryotic 48S preinitiation complex"/>
    <property type="evidence" value="ECO:0007669"/>
    <property type="project" value="UniProtKB-UniRule"/>
</dbReference>
<dbReference type="InterPro" id="IPR037518">
    <property type="entry name" value="MPN"/>
</dbReference>
<comment type="subunit">
    <text evidence="5">Component of the eukaryotic translation initiation factor 3 (eIF-3) complex.</text>
</comment>
<dbReference type="GO" id="GO:0003743">
    <property type="term" value="F:translation initiation factor activity"/>
    <property type="evidence" value="ECO:0007669"/>
    <property type="project" value="UniProtKB-UniRule"/>
</dbReference>
<reference evidence="7" key="1">
    <citation type="submission" date="2020-04" db="EMBL/GenBank/DDBJ databases">
        <authorList>
            <person name="Neveu A P."/>
        </authorList>
    </citation>
    <scope>NUCLEOTIDE SEQUENCE</scope>
    <source>
        <tissue evidence="7">Whole embryo</tissue>
    </source>
</reference>
<gene>
    <name evidence="7" type="primary">Eif3f</name>
</gene>
<organism evidence="7">
    <name type="scientific">Phallusia mammillata</name>
    <dbReference type="NCBI Taxonomy" id="59560"/>
    <lineage>
        <taxon>Eukaryota</taxon>
        <taxon>Metazoa</taxon>
        <taxon>Chordata</taxon>
        <taxon>Tunicata</taxon>
        <taxon>Ascidiacea</taxon>
        <taxon>Phlebobranchia</taxon>
        <taxon>Ascidiidae</taxon>
        <taxon>Phallusia</taxon>
    </lineage>
</organism>
<dbReference type="Gene3D" id="3.40.140.10">
    <property type="entry name" value="Cytidine Deaminase, domain 2"/>
    <property type="match status" value="1"/>
</dbReference>
<dbReference type="GO" id="GO:0001732">
    <property type="term" value="P:formation of cytoplasmic translation initiation complex"/>
    <property type="evidence" value="ECO:0007669"/>
    <property type="project" value="UniProtKB-UniRule"/>
</dbReference>
<comment type="function">
    <text evidence="5">Component of the eukaryotic translation initiation factor 3 (eIF-3) complex, which is involved in protein synthesis of a specialized repertoire of mRNAs and, together with other initiation factors, stimulates binding of mRNA and methionyl-tRNAi to the 40S ribosome. The eIF-3 complex specifically targets and initiates translation of a subset of mRNAs involved in cell proliferation.</text>
</comment>
<evidence type="ECO:0000256" key="1">
    <source>
        <dbReference type="ARBA" id="ARBA00022490"/>
    </source>
</evidence>
<evidence type="ECO:0000259" key="6">
    <source>
        <dbReference type="PROSITE" id="PS50249"/>
    </source>
</evidence>
<dbReference type="PROSITE" id="PS50249">
    <property type="entry name" value="MPN"/>
    <property type="match status" value="1"/>
</dbReference>
<comment type="similarity">
    <text evidence="5">Belongs to the eIF-3 subunit F family.</text>
</comment>
<dbReference type="AlphaFoldDB" id="A0A6F9DCB8"/>
<evidence type="ECO:0000256" key="2">
    <source>
        <dbReference type="ARBA" id="ARBA00022540"/>
    </source>
</evidence>
<dbReference type="PANTHER" id="PTHR10540:SF6">
    <property type="entry name" value="EUKARYOTIC TRANSLATION INITIATION FACTOR 3 SUBUNIT F"/>
    <property type="match status" value="1"/>
</dbReference>
<evidence type="ECO:0000256" key="5">
    <source>
        <dbReference type="HAMAP-Rule" id="MF_03005"/>
    </source>
</evidence>
<comment type="function">
    <text evidence="4">Deubiquitinates activated NOTCH1, promoting its nuclear import, thereby acting as a positive regulator of Notch signaling.</text>
</comment>
<dbReference type="InterPro" id="IPR000555">
    <property type="entry name" value="JAMM/MPN+_dom"/>
</dbReference>
<dbReference type="PANTHER" id="PTHR10540">
    <property type="entry name" value="EUKARYOTIC TRANSLATION INITIATION FACTOR 3 SUBUNIT F-RELATED"/>
    <property type="match status" value="1"/>
</dbReference>
<dbReference type="SMART" id="SM00232">
    <property type="entry name" value="JAB_MPN"/>
    <property type="match status" value="1"/>
</dbReference>
<sequence>MNLCISHGVLALRPKMADGRKVNVHPVVLFAVIDSFERRKEDAKRVIGTLLGTVDATSVTVTNTFCVPHTETEDEVAFDMEFARNMYELHRKVNPTESIVGWYATGQDITEHSVLIHEYYSRESKCPIHLTVDTELRGGDIAYKAYVSTTIGVPGKTQGMMFTPVPVVVDFYNTERVGVDRVQASSQRLPNRNSLITLPTEFENVIEATGQLSTILESVLKYVNDVLSGAIPMDSKVGRFLMDLVYTVPHMEEDEFDAMLNNNINDVLMVQYLTNIVKSQVALNEKLINTSTIQGT</sequence>
<comment type="subcellular location">
    <subcellularLocation>
        <location evidence="5">Cytoplasm</location>
    </subcellularLocation>
</comment>
<dbReference type="CDD" id="cd08064">
    <property type="entry name" value="MPN_eIF3f"/>
    <property type="match status" value="1"/>
</dbReference>
<dbReference type="GO" id="GO:0031369">
    <property type="term" value="F:translation initiation factor binding"/>
    <property type="evidence" value="ECO:0007669"/>
    <property type="project" value="InterPro"/>
</dbReference>